<keyword evidence="3" id="KW-1185">Reference proteome</keyword>
<comment type="caution">
    <text evidence="2">The sequence shown here is derived from an EMBL/GenBank/DDBJ whole genome shotgun (WGS) entry which is preliminary data.</text>
</comment>
<sequence>MMDEIVGCWRHIDWVMYFMFTQPSGTSKRKSKHVIAEPALKVWKEMKTKKFRELFGVQTATTGNDDENAKDDEFSSGPTDVDIFLYEIFDKKGRVTGTVMLAIGPKPETFGWKADLQVYRDKGWSKPQTTLISQAKFPNGSVQVKGVDEEEDRPGSQERFDGEGRYSAALCA</sequence>
<dbReference type="EMBL" id="MU805980">
    <property type="protein sequence ID" value="KAJ3843275.1"/>
    <property type="molecule type" value="Genomic_DNA"/>
</dbReference>
<gene>
    <name evidence="2" type="ORF">F5878DRAFT_301602</name>
</gene>
<evidence type="ECO:0000313" key="3">
    <source>
        <dbReference type="Proteomes" id="UP001163846"/>
    </source>
</evidence>
<dbReference type="AlphaFoldDB" id="A0AA38PHY2"/>
<accession>A0AA38PHY2</accession>
<protein>
    <submittedName>
        <fullName evidence="2">Uncharacterized protein</fullName>
    </submittedName>
</protein>
<feature type="region of interest" description="Disordered" evidence="1">
    <location>
        <begin position="144"/>
        <end position="172"/>
    </location>
</feature>
<organism evidence="2 3">
    <name type="scientific">Lentinula raphanica</name>
    <dbReference type="NCBI Taxonomy" id="153919"/>
    <lineage>
        <taxon>Eukaryota</taxon>
        <taxon>Fungi</taxon>
        <taxon>Dikarya</taxon>
        <taxon>Basidiomycota</taxon>
        <taxon>Agaricomycotina</taxon>
        <taxon>Agaricomycetes</taxon>
        <taxon>Agaricomycetidae</taxon>
        <taxon>Agaricales</taxon>
        <taxon>Marasmiineae</taxon>
        <taxon>Omphalotaceae</taxon>
        <taxon>Lentinula</taxon>
    </lineage>
</organism>
<name>A0AA38PHY2_9AGAR</name>
<feature type="compositionally biased region" description="Basic and acidic residues" evidence="1">
    <location>
        <begin position="153"/>
        <end position="164"/>
    </location>
</feature>
<dbReference type="Proteomes" id="UP001163846">
    <property type="component" value="Unassembled WGS sequence"/>
</dbReference>
<reference evidence="2" key="1">
    <citation type="submission" date="2022-08" db="EMBL/GenBank/DDBJ databases">
        <authorList>
            <consortium name="DOE Joint Genome Institute"/>
            <person name="Min B."/>
            <person name="Riley R."/>
            <person name="Sierra-Patev S."/>
            <person name="Naranjo-Ortiz M."/>
            <person name="Looney B."/>
            <person name="Konkel Z."/>
            <person name="Slot J.C."/>
            <person name="Sakamoto Y."/>
            <person name="Steenwyk J.L."/>
            <person name="Rokas A."/>
            <person name="Carro J."/>
            <person name="Camarero S."/>
            <person name="Ferreira P."/>
            <person name="Molpeceres G."/>
            <person name="Ruiz-Duenas F.J."/>
            <person name="Serrano A."/>
            <person name="Henrissat B."/>
            <person name="Drula E."/>
            <person name="Hughes K.W."/>
            <person name="Mata J.L."/>
            <person name="Ishikawa N.K."/>
            <person name="Vargas-Isla R."/>
            <person name="Ushijima S."/>
            <person name="Smith C.A."/>
            <person name="Ahrendt S."/>
            <person name="Andreopoulos W."/>
            <person name="He G."/>
            <person name="Labutti K."/>
            <person name="Lipzen A."/>
            <person name="Ng V."/>
            <person name="Sandor L."/>
            <person name="Barry K."/>
            <person name="Martinez A.T."/>
            <person name="Xiao Y."/>
            <person name="Gibbons J.G."/>
            <person name="Terashima K."/>
            <person name="Hibbett D.S."/>
            <person name="Grigoriev I.V."/>
        </authorList>
    </citation>
    <scope>NUCLEOTIDE SEQUENCE</scope>
    <source>
        <strain evidence="2">TFB9207</strain>
    </source>
</reference>
<proteinExistence type="predicted"/>
<evidence type="ECO:0000256" key="1">
    <source>
        <dbReference type="SAM" id="MobiDB-lite"/>
    </source>
</evidence>
<evidence type="ECO:0000313" key="2">
    <source>
        <dbReference type="EMBL" id="KAJ3843275.1"/>
    </source>
</evidence>